<accession>A0A544SUC9</accession>
<keyword evidence="1" id="KW-0812">Transmembrane</keyword>
<reference evidence="2 3" key="1">
    <citation type="submission" date="2019-05" db="EMBL/GenBank/DDBJ databases">
        <title>Psychrobacillus vulpis sp. nov., a new species isolated from feces of a red fox that inhabits in The Tablas de Daimiel Natural Park, Albacete, Spain.</title>
        <authorList>
            <person name="Rodriguez M."/>
            <person name="Reina J.C."/>
            <person name="Bejar V."/>
            <person name="Llamas I."/>
        </authorList>
    </citation>
    <scope>NUCLEOTIDE SEQUENCE [LARGE SCALE GENOMIC DNA]</scope>
    <source>
        <strain evidence="2 3">NHI-2</strain>
    </source>
</reference>
<keyword evidence="1" id="KW-0472">Membrane</keyword>
<feature type="transmembrane region" description="Helical" evidence="1">
    <location>
        <begin position="57"/>
        <end position="79"/>
    </location>
</feature>
<evidence type="ECO:0000313" key="2">
    <source>
        <dbReference type="EMBL" id="TQR08748.1"/>
    </source>
</evidence>
<organism evidence="2 3">
    <name type="scientific">Psychrobacillus soli</name>
    <dbReference type="NCBI Taxonomy" id="1543965"/>
    <lineage>
        <taxon>Bacteria</taxon>
        <taxon>Bacillati</taxon>
        <taxon>Bacillota</taxon>
        <taxon>Bacilli</taxon>
        <taxon>Bacillales</taxon>
        <taxon>Bacillaceae</taxon>
        <taxon>Psychrobacillus</taxon>
    </lineage>
</organism>
<keyword evidence="3" id="KW-1185">Reference proteome</keyword>
<dbReference type="RefSeq" id="WP_142608492.1">
    <property type="nucleotide sequence ID" value="NZ_VDGG01000043.1"/>
</dbReference>
<sequence length="85" mass="9494">MADLQYREKLRKIEQAASTNEVSNKAKNFGLGCFTLGMLLFIGFLLFLAISLFINDIIFGSVVTFIVAAFFIFIVMKLLTAPKLP</sequence>
<dbReference type="Proteomes" id="UP000318937">
    <property type="component" value="Unassembled WGS sequence"/>
</dbReference>
<proteinExistence type="predicted"/>
<evidence type="ECO:0000313" key="3">
    <source>
        <dbReference type="Proteomes" id="UP000318937"/>
    </source>
</evidence>
<dbReference type="AlphaFoldDB" id="A0A544SUC9"/>
<keyword evidence="1" id="KW-1133">Transmembrane helix</keyword>
<gene>
    <name evidence="2" type="ORF">FG383_16480</name>
</gene>
<feature type="transmembrane region" description="Helical" evidence="1">
    <location>
        <begin position="29"/>
        <end position="51"/>
    </location>
</feature>
<evidence type="ECO:0000256" key="1">
    <source>
        <dbReference type="SAM" id="Phobius"/>
    </source>
</evidence>
<protein>
    <submittedName>
        <fullName evidence="2">Uncharacterized protein</fullName>
    </submittedName>
</protein>
<comment type="caution">
    <text evidence="2">The sequence shown here is derived from an EMBL/GenBank/DDBJ whole genome shotgun (WGS) entry which is preliminary data.</text>
</comment>
<name>A0A544SUC9_9BACI</name>
<dbReference type="EMBL" id="VDGG01000043">
    <property type="protein sequence ID" value="TQR08748.1"/>
    <property type="molecule type" value="Genomic_DNA"/>
</dbReference>
<dbReference type="OrthoDB" id="2455028at2"/>